<protein>
    <submittedName>
        <fullName evidence="1">Uncharacterized protein</fullName>
    </submittedName>
</protein>
<sequence>MVIIYNVEMARNLLLSQCGIPGNMRQTDQGGAADEQLDAPFMHLQKTTTTK</sequence>
<dbReference type="AlphaFoldDB" id="A0A0B6ZQJ3"/>
<gene>
    <name evidence="1" type="primary">ORF75863</name>
</gene>
<organism evidence="1">
    <name type="scientific">Arion vulgaris</name>
    <dbReference type="NCBI Taxonomy" id="1028688"/>
    <lineage>
        <taxon>Eukaryota</taxon>
        <taxon>Metazoa</taxon>
        <taxon>Spiralia</taxon>
        <taxon>Lophotrochozoa</taxon>
        <taxon>Mollusca</taxon>
        <taxon>Gastropoda</taxon>
        <taxon>Heterobranchia</taxon>
        <taxon>Euthyneura</taxon>
        <taxon>Panpulmonata</taxon>
        <taxon>Eupulmonata</taxon>
        <taxon>Stylommatophora</taxon>
        <taxon>Helicina</taxon>
        <taxon>Arionoidea</taxon>
        <taxon>Arionidae</taxon>
        <taxon>Arion</taxon>
    </lineage>
</organism>
<dbReference type="EMBL" id="HACG01023978">
    <property type="protein sequence ID" value="CEK70843.1"/>
    <property type="molecule type" value="Transcribed_RNA"/>
</dbReference>
<evidence type="ECO:0000313" key="1">
    <source>
        <dbReference type="EMBL" id="CEK70843.1"/>
    </source>
</evidence>
<name>A0A0B6ZQJ3_9EUPU</name>
<proteinExistence type="predicted"/>
<reference evidence="1" key="1">
    <citation type="submission" date="2014-12" db="EMBL/GenBank/DDBJ databases">
        <title>Insight into the proteome of Arion vulgaris.</title>
        <authorList>
            <person name="Aradska J."/>
            <person name="Bulat T."/>
            <person name="Smidak R."/>
            <person name="Sarate P."/>
            <person name="Gangsoo J."/>
            <person name="Sialana F."/>
            <person name="Bilban M."/>
            <person name="Lubec G."/>
        </authorList>
    </citation>
    <scope>NUCLEOTIDE SEQUENCE</scope>
    <source>
        <tissue evidence="1">Skin</tissue>
    </source>
</reference>
<accession>A0A0B6ZQJ3</accession>